<evidence type="ECO:0000313" key="9">
    <source>
        <dbReference type="EMBL" id="NKE72483.1"/>
    </source>
</evidence>
<proteinExistence type="inferred from homology"/>
<evidence type="ECO:0000256" key="3">
    <source>
        <dbReference type="ARBA" id="ARBA00022458"/>
    </source>
</evidence>
<keyword evidence="2" id="KW-0813">Transport</keyword>
<name>A0A7X6DSZ9_9BACT</name>
<dbReference type="PROSITE" id="PS50893">
    <property type="entry name" value="ABC_TRANSPORTER_2"/>
    <property type="match status" value="1"/>
</dbReference>
<protein>
    <submittedName>
        <fullName evidence="9">ATP-binding cassette domain-containing protein</fullName>
    </submittedName>
</protein>
<dbReference type="InterPro" id="IPR003593">
    <property type="entry name" value="AAA+_ATPase"/>
</dbReference>
<dbReference type="EMBL" id="VTOW01000003">
    <property type="protein sequence ID" value="NKE72483.1"/>
    <property type="molecule type" value="Genomic_DNA"/>
</dbReference>
<comment type="caution">
    <text evidence="9">The sequence shown here is derived from an EMBL/GenBank/DDBJ whole genome shotgun (WGS) entry which is preliminary data.</text>
</comment>
<dbReference type="InterPro" id="IPR050763">
    <property type="entry name" value="ABC_transporter_ATP-binding"/>
</dbReference>
<comment type="subcellular location">
    <subcellularLocation>
        <location evidence="1">Cell membrane</location>
        <topology evidence="1">Peripheral membrane protein</topology>
        <orientation evidence="1">Cytoplasmic side</orientation>
    </subcellularLocation>
</comment>
<organism evidence="9 10">
    <name type="scientific">Candidatus Manganitrophus noduliformans</name>
    <dbReference type="NCBI Taxonomy" id="2606439"/>
    <lineage>
        <taxon>Bacteria</taxon>
        <taxon>Pseudomonadati</taxon>
        <taxon>Nitrospirota</taxon>
        <taxon>Nitrospiria</taxon>
        <taxon>Candidatus Troglogloeales</taxon>
        <taxon>Candidatus Manganitrophaceae</taxon>
        <taxon>Candidatus Manganitrophus</taxon>
    </lineage>
</organism>
<dbReference type="PROSITE" id="PS00211">
    <property type="entry name" value="ABC_TRANSPORTER_1"/>
    <property type="match status" value="1"/>
</dbReference>
<dbReference type="InterPro" id="IPR017871">
    <property type="entry name" value="ABC_transporter-like_CS"/>
</dbReference>
<gene>
    <name evidence="9" type="ORF">MNODULE_17165</name>
</gene>
<feature type="compositionally biased region" description="Basic and acidic residues" evidence="7">
    <location>
        <begin position="337"/>
        <end position="370"/>
    </location>
</feature>
<evidence type="ECO:0000256" key="1">
    <source>
        <dbReference type="ARBA" id="ARBA00004413"/>
    </source>
</evidence>
<dbReference type="InterPro" id="IPR003439">
    <property type="entry name" value="ABC_transporter-like_ATP-bd"/>
</dbReference>
<sequence>MIQIEHLIKEYASGRKAVDDISFQVHSGEVFGFLGPNGAGKTTTIKILTTLLRPTSGTVRVAGHDVVENPLAVRMSFGYVGQQSGVDPAMTVRENLLLQGKLYHLPASPLQERMIFLLDLLDMKGTIDLWVGALSGGMKRKLDIATALIHEPKLLFLDEPTLGLDPQSRSDLWNYLRRLNREQGVTLFLTTHYLDEVDQLAHRVGILNHGRVQTIGTPDQLKDSLGADCVHLTFKQPLSESVVASFRQKEWIKEVIRQENQLRLYLENGKGLLPRLLQCVDELGLTAETVVLTRPTFDDVFLKYTGKNFADEDKKENDSAGWGSWGKKWDNNSGENEWAKKWQKEGESGESGKEWGSEWKKKKTGSEKEWGNQWKQPEPKDPAADTPAKPEEPSEKKWPQGEWPQGEWKKDQGWNKK</sequence>
<dbReference type="SMART" id="SM00382">
    <property type="entry name" value="AAA"/>
    <property type="match status" value="1"/>
</dbReference>
<dbReference type="Pfam" id="PF00005">
    <property type="entry name" value="ABC_tran"/>
    <property type="match status" value="1"/>
</dbReference>
<dbReference type="SUPFAM" id="SSF52540">
    <property type="entry name" value="P-loop containing nucleoside triphosphate hydrolases"/>
    <property type="match status" value="1"/>
</dbReference>
<dbReference type="PANTHER" id="PTHR42711:SF5">
    <property type="entry name" value="ABC TRANSPORTER ATP-BINDING PROTEIN NATA"/>
    <property type="match status" value="1"/>
</dbReference>
<evidence type="ECO:0000256" key="5">
    <source>
        <dbReference type="ARBA" id="ARBA00022840"/>
    </source>
</evidence>
<dbReference type="GO" id="GO:1900753">
    <property type="term" value="P:doxorubicin transport"/>
    <property type="evidence" value="ECO:0007669"/>
    <property type="project" value="InterPro"/>
</dbReference>
<accession>A0A7X6DSZ9</accession>
<evidence type="ECO:0000256" key="4">
    <source>
        <dbReference type="ARBA" id="ARBA00022741"/>
    </source>
</evidence>
<keyword evidence="10" id="KW-1185">Reference proteome</keyword>
<feature type="domain" description="ABC transporter" evidence="8">
    <location>
        <begin position="2"/>
        <end position="234"/>
    </location>
</feature>
<dbReference type="RefSeq" id="WP_168062167.1">
    <property type="nucleotide sequence ID" value="NZ_VTOW01000003.1"/>
</dbReference>
<dbReference type="InterPro" id="IPR027417">
    <property type="entry name" value="P-loop_NTPase"/>
</dbReference>
<dbReference type="NCBIfam" id="TIGR01188">
    <property type="entry name" value="drrA"/>
    <property type="match status" value="1"/>
</dbReference>
<evidence type="ECO:0000256" key="2">
    <source>
        <dbReference type="ARBA" id="ARBA00022448"/>
    </source>
</evidence>
<evidence type="ECO:0000256" key="6">
    <source>
        <dbReference type="ARBA" id="ARBA00049985"/>
    </source>
</evidence>
<dbReference type="GO" id="GO:0043215">
    <property type="term" value="P:daunorubicin transport"/>
    <property type="evidence" value="ECO:0007669"/>
    <property type="project" value="InterPro"/>
</dbReference>
<evidence type="ECO:0000256" key="7">
    <source>
        <dbReference type="SAM" id="MobiDB-lite"/>
    </source>
</evidence>
<dbReference type="AlphaFoldDB" id="A0A7X6DSZ9"/>
<feature type="region of interest" description="Disordered" evidence="7">
    <location>
        <begin position="312"/>
        <end position="417"/>
    </location>
</feature>
<dbReference type="PANTHER" id="PTHR42711">
    <property type="entry name" value="ABC TRANSPORTER ATP-BINDING PROTEIN"/>
    <property type="match status" value="1"/>
</dbReference>
<evidence type="ECO:0000313" key="10">
    <source>
        <dbReference type="Proteomes" id="UP000534783"/>
    </source>
</evidence>
<dbReference type="Proteomes" id="UP000534783">
    <property type="component" value="Unassembled WGS sequence"/>
</dbReference>
<dbReference type="InterPro" id="IPR005894">
    <property type="entry name" value="DrrA"/>
</dbReference>
<feature type="compositionally biased region" description="Basic and acidic residues" evidence="7">
    <location>
        <begin position="377"/>
        <end position="399"/>
    </location>
</feature>
<keyword evidence="3" id="KW-0536">Nodulation</keyword>
<dbReference type="Gene3D" id="3.40.50.300">
    <property type="entry name" value="P-loop containing nucleotide triphosphate hydrolases"/>
    <property type="match status" value="1"/>
</dbReference>
<evidence type="ECO:0000259" key="8">
    <source>
        <dbReference type="PROSITE" id="PS50893"/>
    </source>
</evidence>
<dbReference type="GO" id="GO:0005886">
    <property type="term" value="C:plasma membrane"/>
    <property type="evidence" value="ECO:0007669"/>
    <property type="project" value="UniProtKB-SubCell"/>
</dbReference>
<comment type="similarity">
    <text evidence="6">Belongs to the ABC transporter superfamily. Drug exporter-1 (DrugE1) (TC 3.A.1.105) family.</text>
</comment>
<keyword evidence="4" id="KW-0547">Nucleotide-binding</keyword>
<reference evidence="9 10" key="1">
    <citation type="journal article" date="2020" name="Nature">
        <title>Bacterial chemolithoautotrophy via manganese oxidation.</title>
        <authorList>
            <person name="Yu H."/>
            <person name="Leadbetter J.R."/>
        </authorList>
    </citation>
    <scope>NUCLEOTIDE SEQUENCE [LARGE SCALE GENOMIC DNA]</scope>
    <source>
        <strain evidence="9 10">Mn-1</strain>
    </source>
</reference>
<feature type="compositionally biased region" description="Basic and acidic residues" evidence="7">
    <location>
        <begin position="407"/>
        <end position="417"/>
    </location>
</feature>
<dbReference type="GO" id="GO:0016887">
    <property type="term" value="F:ATP hydrolysis activity"/>
    <property type="evidence" value="ECO:0007669"/>
    <property type="project" value="InterPro"/>
</dbReference>
<keyword evidence="5 9" id="KW-0067">ATP-binding</keyword>
<dbReference type="GO" id="GO:0005524">
    <property type="term" value="F:ATP binding"/>
    <property type="evidence" value="ECO:0007669"/>
    <property type="project" value="UniProtKB-KW"/>
</dbReference>